<dbReference type="Proteomes" id="UP000243799">
    <property type="component" value="Unassembled WGS sequence"/>
</dbReference>
<sequence>MSIFGQVWLWSVAAFALGALLAWALLARPVQARARELERRLLTAEAAPAVAPPRDPEPTRVQQAPPQRDDAEHTQQIQQVRSAREQAPEPDPEPTEYVSPAPAWLERDSLEHAGEARRDETVERELAEYDWDADPAPAYDPAGSAADDDGHVQAQFDTGHDDTGHDESRYDETGYDRDYAVGPNDESQGYQEQAQQDVALPEESAAERTSVGVSLFQPQTFPENDDARDYDAYDDQPYDTEARAESLTGDYEEQSHQPFEPVYVGPDTGERDFGERDEEQTQAHQAAEPEEPETEPETEDGAETAQGLPKRQRRESPRGGFDAPKPIQPSMRTVSRREPAQDQGSTHSGSLFEPAVPSGPSADPAAPAPPPARGSHGAEQGGAPIPSGPFGPGSAMPLPGGGRPAPDFTVKASVTALRYCTDGSPQFPQMVAEVWFRTPADAERVGFRPLG</sequence>
<feature type="compositionally biased region" description="Low complexity" evidence="1">
    <location>
        <begin position="354"/>
        <end position="365"/>
    </location>
</feature>
<name>A0A1I0XBZ0_9PSEU</name>
<feature type="compositionally biased region" description="Low complexity" evidence="1">
    <location>
        <begin position="134"/>
        <end position="145"/>
    </location>
</feature>
<evidence type="ECO:0000256" key="1">
    <source>
        <dbReference type="SAM" id="MobiDB-lite"/>
    </source>
</evidence>
<dbReference type="AlphaFoldDB" id="A0A1I0XBZ0"/>
<feature type="compositionally biased region" description="Basic and acidic residues" evidence="1">
    <location>
        <begin position="105"/>
        <end position="127"/>
    </location>
</feature>
<feature type="region of interest" description="Disordered" evidence="1">
    <location>
        <begin position="45"/>
        <end position="408"/>
    </location>
</feature>
<evidence type="ECO:0000313" key="3">
    <source>
        <dbReference type="Proteomes" id="UP000243799"/>
    </source>
</evidence>
<dbReference type="OrthoDB" id="3700401at2"/>
<feature type="compositionally biased region" description="Polar residues" evidence="1">
    <location>
        <begin position="185"/>
        <end position="196"/>
    </location>
</feature>
<gene>
    <name evidence="2" type="ORF">SAMN05216266_10391</name>
</gene>
<feature type="compositionally biased region" description="Acidic residues" evidence="1">
    <location>
        <begin position="288"/>
        <end position="302"/>
    </location>
</feature>
<evidence type="ECO:0000313" key="2">
    <source>
        <dbReference type="EMBL" id="SFA98491.1"/>
    </source>
</evidence>
<proteinExistence type="predicted"/>
<accession>A0A1I0XBZ0</accession>
<protein>
    <submittedName>
        <fullName evidence="2">Uncharacterized protein</fullName>
    </submittedName>
</protein>
<organism evidence="2 3">
    <name type="scientific">Amycolatopsis marina</name>
    <dbReference type="NCBI Taxonomy" id="490629"/>
    <lineage>
        <taxon>Bacteria</taxon>
        <taxon>Bacillati</taxon>
        <taxon>Actinomycetota</taxon>
        <taxon>Actinomycetes</taxon>
        <taxon>Pseudonocardiales</taxon>
        <taxon>Pseudonocardiaceae</taxon>
        <taxon>Amycolatopsis</taxon>
    </lineage>
</organism>
<keyword evidence="3" id="KW-1185">Reference proteome</keyword>
<dbReference type="EMBL" id="FOKG01000003">
    <property type="protein sequence ID" value="SFA98491.1"/>
    <property type="molecule type" value="Genomic_DNA"/>
</dbReference>
<reference evidence="3" key="1">
    <citation type="submission" date="2016-10" db="EMBL/GenBank/DDBJ databases">
        <authorList>
            <person name="Varghese N."/>
            <person name="Submissions S."/>
        </authorList>
    </citation>
    <scope>NUCLEOTIDE SEQUENCE [LARGE SCALE GENOMIC DNA]</scope>
    <source>
        <strain evidence="3">CGMCC 4.3568</strain>
    </source>
</reference>
<dbReference type="RefSeq" id="WP_091671186.1">
    <property type="nucleotide sequence ID" value="NZ_FOKG01000003.1"/>
</dbReference>
<feature type="compositionally biased region" description="Basic and acidic residues" evidence="1">
    <location>
        <begin position="158"/>
        <end position="179"/>
    </location>
</feature>
<dbReference type="STRING" id="490629.SAMN05216266_10391"/>